<reference evidence="1 2" key="1">
    <citation type="submission" date="2023-06" db="EMBL/GenBank/DDBJ databases">
        <title>Identification and characterization of antibiotic-resistant Gram-negative bacteria.</title>
        <authorList>
            <person name="Cho G.-S."/>
            <person name="Lee J."/>
            <person name="Tai E."/>
            <person name="Jeong S."/>
            <person name="Kim I."/>
            <person name="Kim B.-E."/>
            <person name="Jeong M.-I."/>
            <person name="Oh K.-K."/>
            <person name="Franz C.M.A.P."/>
        </authorList>
    </citation>
    <scope>NUCLEOTIDE SEQUENCE [LARGE SCALE GENOMIC DNA]</scope>
    <source>
        <strain evidence="1 2">V106_12</strain>
    </source>
</reference>
<accession>A0AAP4LC57</accession>
<name>A0AAP4LC57_9ENTR</name>
<dbReference type="AlphaFoldDB" id="A0AAP4LC57"/>
<dbReference type="InterPro" id="IPR011122">
    <property type="entry name" value="WavE"/>
</dbReference>
<gene>
    <name evidence="1" type="ORF">QQF32_19635</name>
</gene>
<evidence type="ECO:0000313" key="2">
    <source>
        <dbReference type="Proteomes" id="UP001223214"/>
    </source>
</evidence>
<organism evidence="1 2">
    <name type="scientific">Lelliottia wanjuensis</name>
    <dbReference type="NCBI Taxonomy" id="3050585"/>
    <lineage>
        <taxon>Bacteria</taxon>
        <taxon>Pseudomonadati</taxon>
        <taxon>Pseudomonadota</taxon>
        <taxon>Gammaproteobacteria</taxon>
        <taxon>Enterobacterales</taxon>
        <taxon>Enterobacteriaceae</taxon>
        <taxon>Lelliottia</taxon>
    </lineage>
</organism>
<dbReference type="EMBL" id="JASSOM010000073">
    <property type="protein sequence ID" value="MDK9365413.1"/>
    <property type="molecule type" value="Genomic_DNA"/>
</dbReference>
<proteinExistence type="predicted"/>
<comment type="caution">
    <text evidence="1">The sequence shown here is derived from an EMBL/GenBank/DDBJ whole genome shotgun (WGS) entry which is preliminary data.</text>
</comment>
<keyword evidence="2" id="KW-1185">Reference proteome</keyword>
<sequence>MEALSIVIQGPIETSECSIPVIMKRLRQMRVLFPLAEIILSTWCFTPNEEWLRQRQLKVMGIKVIQSPDPGPLECTDGSGKYRNNINRLLVSTQAGLAAVTRPLTIKMRSDCFLSGRAIIGLLNQFFADDMVLHRQHDYAVFSRQLITSSWVTRDARGSLPYLFHPGDIFIAGRTEDVRLYFSAPLATTAIFSPVTTSGMWCAWRYVPEQWLWVNAIFKQRGKWVFDGNFSTSSDLIERSERYFLSNFIVFNPRQLALHWPKYRSKYLCRGLFSTYNYRRWRYCYNQVFGTKRERLLGATFSVPIFIWRQGYRFRVRLLRNTTIRRIALCIFSHR</sequence>
<dbReference type="RefSeq" id="WP_285149597.1">
    <property type="nucleotide sequence ID" value="NZ_JASSOM010000073.1"/>
</dbReference>
<dbReference type="Proteomes" id="UP001223214">
    <property type="component" value="Unassembled WGS sequence"/>
</dbReference>
<dbReference type="Pfam" id="PF07507">
    <property type="entry name" value="WavE"/>
    <property type="match status" value="1"/>
</dbReference>
<protein>
    <submittedName>
        <fullName evidence="1">WavE lipopolysaccharide synthesis family protein</fullName>
    </submittedName>
</protein>
<evidence type="ECO:0000313" key="1">
    <source>
        <dbReference type="EMBL" id="MDK9365413.1"/>
    </source>
</evidence>